<dbReference type="PANTHER" id="PTHR37984">
    <property type="entry name" value="PROTEIN CBG26694"/>
    <property type="match status" value="1"/>
</dbReference>
<evidence type="ECO:0000256" key="4">
    <source>
        <dbReference type="ARBA" id="ARBA00022722"/>
    </source>
</evidence>
<keyword evidence="1" id="KW-0645">Protease</keyword>
<dbReference type="Gene3D" id="3.30.70.270">
    <property type="match status" value="2"/>
</dbReference>
<dbReference type="FunFam" id="3.10.20.370:FF:000001">
    <property type="entry name" value="Retrovirus-related Pol polyprotein from transposon 17.6-like protein"/>
    <property type="match status" value="1"/>
</dbReference>
<dbReference type="SUPFAM" id="SSF53098">
    <property type="entry name" value="Ribonuclease H-like"/>
    <property type="match status" value="1"/>
</dbReference>
<dbReference type="InterPro" id="IPR021109">
    <property type="entry name" value="Peptidase_aspartic_dom_sf"/>
</dbReference>
<keyword evidence="7" id="KW-0460">Magnesium</keyword>
<keyword evidence="10" id="KW-0695">RNA-directed DNA polymerase</keyword>
<dbReference type="Pfam" id="PF17921">
    <property type="entry name" value="Integrase_H2C2"/>
    <property type="match status" value="1"/>
</dbReference>
<dbReference type="Gene3D" id="3.10.20.370">
    <property type="match status" value="1"/>
</dbReference>
<keyword evidence="5" id="KW-0255">Endonuclease</keyword>
<evidence type="ECO:0000313" key="15">
    <source>
        <dbReference type="Proteomes" id="UP000663842"/>
    </source>
</evidence>
<dbReference type="GO" id="GO:0006508">
    <property type="term" value="P:proteolysis"/>
    <property type="evidence" value="ECO:0007669"/>
    <property type="project" value="UniProtKB-KW"/>
</dbReference>
<evidence type="ECO:0000256" key="7">
    <source>
        <dbReference type="ARBA" id="ARBA00022842"/>
    </source>
</evidence>
<dbReference type="FunFam" id="3.30.70.270:FF:000020">
    <property type="entry name" value="Transposon Tf2-6 polyprotein-like Protein"/>
    <property type="match status" value="1"/>
</dbReference>
<evidence type="ECO:0000256" key="1">
    <source>
        <dbReference type="ARBA" id="ARBA00022670"/>
    </source>
</evidence>
<dbReference type="Gene3D" id="3.30.420.10">
    <property type="entry name" value="Ribonuclease H-like superfamily/Ribonuclease H"/>
    <property type="match status" value="1"/>
</dbReference>
<accession>A0A820H6X6</accession>
<dbReference type="InterPro" id="IPR050951">
    <property type="entry name" value="Retrovirus_Pol_polyprotein"/>
</dbReference>
<evidence type="ECO:0000313" key="14">
    <source>
        <dbReference type="EMBL" id="CAF4288780.1"/>
    </source>
</evidence>
<dbReference type="AlphaFoldDB" id="A0A820H6X6"/>
<feature type="domain" description="Integrase catalytic" evidence="13">
    <location>
        <begin position="839"/>
        <end position="997"/>
    </location>
</feature>
<dbReference type="FunFam" id="3.30.420.10:FF:000032">
    <property type="entry name" value="Retrovirus-related Pol polyprotein from transposon 297-like Protein"/>
    <property type="match status" value="1"/>
</dbReference>
<dbReference type="InterPro" id="IPR041588">
    <property type="entry name" value="Integrase_H2C2"/>
</dbReference>
<gene>
    <name evidence="14" type="ORF">UXM345_LOCUS32756</name>
</gene>
<evidence type="ECO:0000256" key="8">
    <source>
        <dbReference type="ARBA" id="ARBA00022884"/>
    </source>
</evidence>
<keyword evidence="2" id="KW-0808">Transferase</keyword>
<dbReference type="InterPro" id="IPR036397">
    <property type="entry name" value="RNaseH_sf"/>
</dbReference>
<dbReference type="InterPro" id="IPR000477">
    <property type="entry name" value="RT_dom"/>
</dbReference>
<dbReference type="SUPFAM" id="SSF50630">
    <property type="entry name" value="Acid proteases"/>
    <property type="match status" value="1"/>
</dbReference>
<dbReference type="PROSITE" id="PS00141">
    <property type="entry name" value="ASP_PROTEASE"/>
    <property type="match status" value="1"/>
</dbReference>
<dbReference type="GO" id="GO:0003723">
    <property type="term" value="F:RNA binding"/>
    <property type="evidence" value="ECO:0007669"/>
    <property type="project" value="UniProtKB-KW"/>
</dbReference>
<dbReference type="InterPro" id="IPR043128">
    <property type="entry name" value="Rev_trsase/Diguanyl_cyclase"/>
</dbReference>
<dbReference type="Gene3D" id="3.10.10.10">
    <property type="entry name" value="HIV Type 1 Reverse Transcriptase, subunit A, domain 1"/>
    <property type="match status" value="1"/>
</dbReference>
<dbReference type="InterPro" id="IPR001584">
    <property type="entry name" value="Integrase_cat-core"/>
</dbReference>
<evidence type="ECO:0000256" key="11">
    <source>
        <dbReference type="ARBA" id="ARBA00023268"/>
    </source>
</evidence>
<evidence type="ECO:0000256" key="3">
    <source>
        <dbReference type="ARBA" id="ARBA00022695"/>
    </source>
</evidence>
<dbReference type="CDD" id="cd09274">
    <property type="entry name" value="RNase_HI_RT_Ty3"/>
    <property type="match status" value="1"/>
</dbReference>
<dbReference type="GO" id="GO:0004519">
    <property type="term" value="F:endonuclease activity"/>
    <property type="evidence" value="ECO:0007669"/>
    <property type="project" value="UniProtKB-KW"/>
</dbReference>
<proteinExistence type="predicted"/>
<reference evidence="14" key="1">
    <citation type="submission" date="2021-02" db="EMBL/GenBank/DDBJ databases">
        <authorList>
            <person name="Nowell W R."/>
        </authorList>
    </citation>
    <scope>NUCLEOTIDE SEQUENCE</scope>
</reference>
<dbReference type="Proteomes" id="UP000663842">
    <property type="component" value="Unassembled WGS sequence"/>
</dbReference>
<evidence type="ECO:0000256" key="6">
    <source>
        <dbReference type="ARBA" id="ARBA00022801"/>
    </source>
</evidence>
<evidence type="ECO:0000259" key="12">
    <source>
        <dbReference type="PROSITE" id="PS50878"/>
    </source>
</evidence>
<evidence type="ECO:0000256" key="9">
    <source>
        <dbReference type="ARBA" id="ARBA00022908"/>
    </source>
</evidence>
<evidence type="ECO:0000256" key="2">
    <source>
        <dbReference type="ARBA" id="ARBA00022679"/>
    </source>
</evidence>
<dbReference type="EMBL" id="CAJOBF010010270">
    <property type="protein sequence ID" value="CAF4288780.1"/>
    <property type="molecule type" value="Genomic_DNA"/>
</dbReference>
<dbReference type="CDD" id="cd01647">
    <property type="entry name" value="RT_LTR"/>
    <property type="match status" value="1"/>
</dbReference>
<dbReference type="GO" id="GO:0004190">
    <property type="term" value="F:aspartic-type endopeptidase activity"/>
    <property type="evidence" value="ECO:0007669"/>
    <property type="project" value="InterPro"/>
</dbReference>
<keyword evidence="6" id="KW-0378">Hydrolase</keyword>
<dbReference type="InterPro" id="IPR012337">
    <property type="entry name" value="RNaseH-like_sf"/>
</dbReference>
<dbReference type="InterPro" id="IPR001969">
    <property type="entry name" value="Aspartic_peptidase_AS"/>
</dbReference>
<dbReference type="InterPro" id="IPR041577">
    <property type="entry name" value="RT_RNaseH_2"/>
</dbReference>
<comment type="caution">
    <text evidence="14">The sequence shown here is derived from an EMBL/GenBank/DDBJ whole genome shotgun (WGS) entry which is preliminary data.</text>
</comment>
<dbReference type="FunFam" id="3.10.10.10:FF:000007">
    <property type="entry name" value="Retrovirus-related Pol polyprotein from transposon 17.6-like Protein"/>
    <property type="match status" value="1"/>
</dbReference>
<sequence>MVAGRRTKLLIDSGASLTLINLEFFLQLPRYYRQKAELPPPNLCLQLADRSQLYVKYTLSLPITISNSTRVRRIYVVPKLWRSCIIGNDLIRKHNLQIDGGRQYAYFKSKKRSTQLQQEGKETINNDDKYVLIANEQDDEENEYEVTSIKETPCVANGMITPRQHMTLQVANLTERTIIIYKNQPLATMTRLNQTQINMVQHGMISSTTKQTISTADNEVSLINTDLDKYQKEKIKQLIHKFPDVFNEQPGRTKKLQHQINLVPDAQPVNSPPFRYAPTGKQIIEQNLNEMLDQGIISPSTSPWASPVILVPKKDGSLRFCIDYRKLNTVTIRDAYPLPRIDDTLDSLQQAKFVSTLDLRSGYWQVEMDKDARQKTAFVTHKGLFEFNVMPFGLTNAPATFQRLMDIVLAGLKWQCCLVYIDDVVIFSPTFEQHMTDLERHQNVNSAVEKCVIWDTSSHKNGIKPDADLIKSVTNFPQPKKIKDVQSFLGLTGYYRRFIKDYSKIAEPLLQQLRNSQQGNHQLKWSKECTNAFETLKKKLTNAPIMNTPNFEQPFILELDACEYGLGAILTQEYDENKYVIAYASRTLSTAERKYGATEREALAIVWATKYFRPYLEGNKIYVRSDCKALEWMRTAKDVTGRLARWAMKLSAYQIEEIKYRPGKLNANADSLSRNPLPIDDINQYEVSAIETAVNLWQNTNILNDIKKEQEADSKLKPIIELLKNKSTLEFNDKRNPHVLVNGLLYKIKNSKKHYNQRIVGEKHLLVIPKTMQNELLRWAHDHPTAGHGGQQKTLFRLSTRVHWKSMRKNIFNYVAACQECQQFKYNNAPTSSLMQMHLVNEPWHTIGMDILGPRPTTTRQKRFLLVVVDYFTRWAELFPLKSTTSNDIANILTNEIFSRYGLPKHIVSDNGPQFVSNLFKNFCDMLGIKQNLTADYHLQSNMTERVNRTLKPLIAIYAQQRPNSWDNEIQKLAFAIRTAVNDTTGETPAFMMFGRDPRGPLDLLISETTEEAQPTTSEHRQIQEYKKNLINNLRWAHNIVKEHSEIEKRKQKENYDQHTTQRQYNEGDLVWVASPAAYIGENSMGGKLQPHYYGPCRLIKQLSPNTFTVCRLSDNVNVGATNTDRIKPYI</sequence>
<keyword evidence="8" id="KW-0694">RNA-binding</keyword>
<keyword evidence="11" id="KW-0511">Multifunctional enzyme</keyword>
<organism evidence="14 15">
    <name type="scientific">Rotaria magnacalcarata</name>
    <dbReference type="NCBI Taxonomy" id="392030"/>
    <lineage>
        <taxon>Eukaryota</taxon>
        <taxon>Metazoa</taxon>
        <taxon>Spiralia</taxon>
        <taxon>Gnathifera</taxon>
        <taxon>Rotifera</taxon>
        <taxon>Eurotatoria</taxon>
        <taxon>Bdelloidea</taxon>
        <taxon>Philodinida</taxon>
        <taxon>Philodinidae</taxon>
        <taxon>Rotaria</taxon>
    </lineage>
</organism>
<dbReference type="InterPro" id="IPR043502">
    <property type="entry name" value="DNA/RNA_pol_sf"/>
</dbReference>
<evidence type="ECO:0008006" key="16">
    <source>
        <dbReference type="Google" id="ProtNLM"/>
    </source>
</evidence>
<dbReference type="Gene3D" id="2.40.70.10">
    <property type="entry name" value="Acid Proteases"/>
    <property type="match status" value="1"/>
</dbReference>
<evidence type="ECO:0000259" key="13">
    <source>
        <dbReference type="PROSITE" id="PS50994"/>
    </source>
</evidence>
<dbReference type="PROSITE" id="PS50878">
    <property type="entry name" value="RT_POL"/>
    <property type="match status" value="1"/>
</dbReference>
<dbReference type="PANTHER" id="PTHR37984:SF5">
    <property type="entry name" value="PROTEIN NYNRIN-LIKE"/>
    <property type="match status" value="1"/>
</dbReference>
<dbReference type="Gene3D" id="1.10.340.70">
    <property type="match status" value="1"/>
</dbReference>
<dbReference type="Pfam" id="PF00078">
    <property type="entry name" value="RVT_1"/>
    <property type="match status" value="1"/>
</dbReference>
<dbReference type="GO" id="GO:0015074">
    <property type="term" value="P:DNA integration"/>
    <property type="evidence" value="ECO:0007669"/>
    <property type="project" value="UniProtKB-KW"/>
</dbReference>
<dbReference type="Pfam" id="PF17919">
    <property type="entry name" value="RT_RNaseH_2"/>
    <property type="match status" value="1"/>
</dbReference>
<feature type="domain" description="Reverse transcriptase" evidence="12">
    <location>
        <begin position="292"/>
        <end position="493"/>
    </location>
</feature>
<feature type="non-terminal residue" evidence="14">
    <location>
        <position position="1131"/>
    </location>
</feature>
<evidence type="ECO:0000256" key="10">
    <source>
        <dbReference type="ARBA" id="ARBA00022918"/>
    </source>
</evidence>
<evidence type="ECO:0000256" key="5">
    <source>
        <dbReference type="ARBA" id="ARBA00022759"/>
    </source>
</evidence>
<dbReference type="FunFam" id="1.10.340.70:FF:000001">
    <property type="entry name" value="Retrovirus-related Pol polyprotein from transposon gypsy-like Protein"/>
    <property type="match status" value="1"/>
</dbReference>
<name>A0A820H6X6_9BILA</name>
<keyword evidence="9" id="KW-0229">DNA integration</keyword>
<dbReference type="SUPFAM" id="SSF56672">
    <property type="entry name" value="DNA/RNA polymerases"/>
    <property type="match status" value="1"/>
</dbReference>
<dbReference type="PROSITE" id="PS50994">
    <property type="entry name" value="INTEGRASE"/>
    <property type="match status" value="1"/>
</dbReference>
<keyword evidence="4" id="KW-0540">Nuclease</keyword>
<dbReference type="CDD" id="cd00303">
    <property type="entry name" value="retropepsin_like"/>
    <property type="match status" value="1"/>
</dbReference>
<dbReference type="GO" id="GO:0003964">
    <property type="term" value="F:RNA-directed DNA polymerase activity"/>
    <property type="evidence" value="ECO:0007669"/>
    <property type="project" value="UniProtKB-KW"/>
</dbReference>
<keyword evidence="3" id="KW-0548">Nucleotidyltransferase</keyword>
<protein>
    <recommendedName>
        <fullName evidence="16">Endonuclease</fullName>
    </recommendedName>
</protein>
<dbReference type="Pfam" id="PF00665">
    <property type="entry name" value="rve"/>
    <property type="match status" value="1"/>
</dbReference>